<name>A0AAV6K807_9ERIC</name>
<evidence type="ECO:0000313" key="5">
    <source>
        <dbReference type="EMBL" id="KAG5548546.1"/>
    </source>
</evidence>
<dbReference type="InterPro" id="IPR052059">
    <property type="entry name" value="CR_Ser/Thr_kinase"/>
</dbReference>
<evidence type="ECO:0000256" key="2">
    <source>
        <dbReference type="ARBA" id="ARBA00022741"/>
    </source>
</evidence>
<dbReference type="Gene3D" id="1.10.510.10">
    <property type="entry name" value="Transferase(Phosphotransferase) domain 1"/>
    <property type="match status" value="1"/>
</dbReference>
<keyword evidence="2" id="KW-0547">Nucleotide-binding</keyword>
<keyword evidence="6" id="KW-1185">Reference proteome</keyword>
<evidence type="ECO:0000256" key="4">
    <source>
        <dbReference type="ARBA" id="ARBA00022840"/>
    </source>
</evidence>
<protein>
    <submittedName>
        <fullName evidence="5">Uncharacterized protein</fullName>
    </submittedName>
</protein>
<organism evidence="5 6">
    <name type="scientific">Rhododendron griersonianum</name>
    <dbReference type="NCBI Taxonomy" id="479676"/>
    <lineage>
        <taxon>Eukaryota</taxon>
        <taxon>Viridiplantae</taxon>
        <taxon>Streptophyta</taxon>
        <taxon>Embryophyta</taxon>
        <taxon>Tracheophyta</taxon>
        <taxon>Spermatophyta</taxon>
        <taxon>Magnoliopsida</taxon>
        <taxon>eudicotyledons</taxon>
        <taxon>Gunneridae</taxon>
        <taxon>Pentapetalae</taxon>
        <taxon>asterids</taxon>
        <taxon>Ericales</taxon>
        <taxon>Ericaceae</taxon>
        <taxon>Ericoideae</taxon>
        <taxon>Rhodoreae</taxon>
        <taxon>Rhododendron</taxon>
    </lineage>
</organism>
<dbReference type="GO" id="GO:0016301">
    <property type="term" value="F:kinase activity"/>
    <property type="evidence" value="ECO:0007669"/>
    <property type="project" value="UniProtKB-KW"/>
</dbReference>
<keyword evidence="4" id="KW-0067">ATP-binding</keyword>
<reference evidence="5" key="1">
    <citation type="submission" date="2020-08" db="EMBL/GenBank/DDBJ databases">
        <title>Plant Genome Project.</title>
        <authorList>
            <person name="Zhang R.-G."/>
        </authorList>
    </citation>
    <scope>NUCLEOTIDE SEQUENCE</scope>
    <source>
        <strain evidence="5">WSP0</strain>
        <tissue evidence="5">Leaf</tissue>
    </source>
</reference>
<accession>A0AAV6K807</accession>
<evidence type="ECO:0000256" key="3">
    <source>
        <dbReference type="ARBA" id="ARBA00022777"/>
    </source>
</evidence>
<sequence length="95" mass="10897">MLVDTDMQGNHVHEEVEELIRVALLCTQETPNERPKMSEVVRMIEGDGLAERWEAWQKEEVFRQEYSSNSQHAIADWIVADSTSNLCPVELSGPR</sequence>
<evidence type="ECO:0000313" key="6">
    <source>
        <dbReference type="Proteomes" id="UP000823749"/>
    </source>
</evidence>
<comment type="caution">
    <text evidence="5">The sequence shown here is derived from an EMBL/GenBank/DDBJ whole genome shotgun (WGS) entry which is preliminary data.</text>
</comment>
<dbReference type="GO" id="GO:0005524">
    <property type="term" value="F:ATP binding"/>
    <property type="evidence" value="ECO:0007669"/>
    <property type="project" value="UniProtKB-KW"/>
</dbReference>
<dbReference type="Proteomes" id="UP000823749">
    <property type="component" value="Chromosome 5"/>
</dbReference>
<dbReference type="AlphaFoldDB" id="A0AAV6K807"/>
<keyword evidence="3" id="KW-0418">Kinase</keyword>
<evidence type="ECO:0000256" key="1">
    <source>
        <dbReference type="ARBA" id="ARBA00022679"/>
    </source>
</evidence>
<keyword evidence="1" id="KW-0808">Transferase</keyword>
<dbReference type="EMBL" id="JACTNZ010000005">
    <property type="protein sequence ID" value="KAG5548546.1"/>
    <property type="molecule type" value="Genomic_DNA"/>
</dbReference>
<proteinExistence type="predicted"/>
<dbReference type="PANTHER" id="PTHR47973">
    <property type="entry name" value="CYSTEINE-RICH RECEPTOR-LIKE PROTEIN KINASE 3"/>
    <property type="match status" value="1"/>
</dbReference>
<gene>
    <name evidence="5" type="ORF">RHGRI_014037</name>
</gene>